<organism evidence="2 3">
    <name type="scientific">Labilibaculum manganireducens</name>
    <dbReference type="NCBI Taxonomy" id="1940525"/>
    <lineage>
        <taxon>Bacteria</taxon>
        <taxon>Pseudomonadati</taxon>
        <taxon>Bacteroidota</taxon>
        <taxon>Bacteroidia</taxon>
        <taxon>Marinilabiliales</taxon>
        <taxon>Marinifilaceae</taxon>
        <taxon>Labilibaculum</taxon>
    </lineage>
</organism>
<keyword evidence="3" id="KW-1185">Reference proteome</keyword>
<reference evidence="2 3" key="1">
    <citation type="journal article" date="2017" name="Front. Microbiol.">
        <title>Labilibaculum manganireducens gen. nov., sp. nov. and Labilibaculum filiforme sp. nov., Novel Bacteroidetes Isolated from Subsurface Sediments of the Baltic Sea.</title>
        <authorList>
            <person name="Vandieken V."/>
            <person name="Marshall I.P."/>
            <person name="Niemann H."/>
            <person name="Engelen B."/>
            <person name="Cypionka H."/>
        </authorList>
    </citation>
    <scope>NUCLEOTIDE SEQUENCE [LARGE SCALE GENOMIC DNA]</scope>
    <source>
        <strain evidence="2 3">59.10-2M</strain>
    </source>
</reference>
<evidence type="ECO:0000313" key="2">
    <source>
        <dbReference type="EMBL" id="PKQ61627.1"/>
    </source>
</evidence>
<dbReference type="SUPFAM" id="SSF56925">
    <property type="entry name" value="OMPA-like"/>
    <property type="match status" value="1"/>
</dbReference>
<evidence type="ECO:0008006" key="4">
    <source>
        <dbReference type="Google" id="ProtNLM"/>
    </source>
</evidence>
<protein>
    <recommendedName>
        <fullName evidence="4">Outer membrane protein beta-barrel domain-containing protein</fullName>
    </recommendedName>
</protein>
<accession>A0A2N3HUA9</accession>
<proteinExistence type="predicted"/>
<sequence length="199" mass="22129">MRKLILTGLAIAFGLLAMAQEKTKQREVGLSFSNLDQFGIIYKVGDEKALWRFNAVSLGGSENKSENLLDSESEDTRNSFGFGLGFGREFRKVIATSLEFRYGLDLRYNYSKYENQNDNSVYNSDSKTNRLGLDFVVGLTYDISDKLVFGAELSPGVGYSISKQTTKNSDGDISAKSETKNFSYGLSNSSAQLTLAYRF</sequence>
<feature type="chain" id="PRO_5014826824" description="Outer membrane protein beta-barrel domain-containing protein" evidence="1">
    <location>
        <begin position="20"/>
        <end position="199"/>
    </location>
</feature>
<dbReference type="InterPro" id="IPR011250">
    <property type="entry name" value="OMP/PagP_B-barrel"/>
</dbReference>
<name>A0A2N3HUA9_9BACT</name>
<evidence type="ECO:0000313" key="3">
    <source>
        <dbReference type="Proteomes" id="UP000233618"/>
    </source>
</evidence>
<comment type="caution">
    <text evidence="2">The sequence shown here is derived from an EMBL/GenBank/DDBJ whole genome shotgun (WGS) entry which is preliminary data.</text>
</comment>
<gene>
    <name evidence="2" type="ORF">BZG01_18965</name>
</gene>
<dbReference type="RefSeq" id="WP_101311425.1">
    <property type="nucleotide sequence ID" value="NZ_MVDE01000043.1"/>
</dbReference>
<dbReference type="Proteomes" id="UP000233618">
    <property type="component" value="Unassembled WGS sequence"/>
</dbReference>
<dbReference type="AlphaFoldDB" id="A0A2N3HUA9"/>
<dbReference type="EMBL" id="MVDE01000043">
    <property type="protein sequence ID" value="PKQ61627.1"/>
    <property type="molecule type" value="Genomic_DNA"/>
</dbReference>
<keyword evidence="1" id="KW-0732">Signal</keyword>
<feature type="signal peptide" evidence="1">
    <location>
        <begin position="1"/>
        <end position="19"/>
    </location>
</feature>
<evidence type="ECO:0000256" key="1">
    <source>
        <dbReference type="SAM" id="SignalP"/>
    </source>
</evidence>